<evidence type="ECO:0000259" key="3">
    <source>
        <dbReference type="PROSITE" id="PS51253"/>
    </source>
</evidence>
<feature type="region of interest" description="Disordered" evidence="2">
    <location>
        <begin position="168"/>
        <end position="196"/>
    </location>
</feature>
<dbReference type="Pfam" id="PF03221">
    <property type="entry name" value="HTH_Tnp_Tc5"/>
    <property type="match status" value="1"/>
</dbReference>
<dbReference type="STRING" id="212602.A0A420I2A3"/>
<gene>
    <name evidence="4" type="ORF">OnM2_023090</name>
</gene>
<dbReference type="Proteomes" id="UP000286134">
    <property type="component" value="Unassembled WGS sequence"/>
</dbReference>
<dbReference type="SMART" id="SM00674">
    <property type="entry name" value="CENPB"/>
    <property type="match status" value="1"/>
</dbReference>
<dbReference type="InterPro" id="IPR009057">
    <property type="entry name" value="Homeodomain-like_sf"/>
</dbReference>
<feature type="domain" description="HTH CENPB-type" evidence="3">
    <location>
        <begin position="69"/>
        <end position="147"/>
    </location>
</feature>
<dbReference type="InterPro" id="IPR041188">
    <property type="entry name" value="HTH_ABP1_N"/>
</dbReference>
<keyword evidence="1" id="KW-0238">DNA-binding</keyword>
<proteinExistence type="predicted"/>
<evidence type="ECO:0000256" key="1">
    <source>
        <dbReference type="ARBA" id="ARBA00023125"/>
    </source>
</evidence>
<dbReference type="AlphaFoldDB" id="A0A420I2A3"/>
<name>A0A420I2A3_9PEZI</name>
<dbReference type="OrthoDB" id="125347at2759"/>
<dbReference type="Pfam" id="PF18107">
    <property type="entry name" value="HTH_ABP1_N"/>
    <property type="match status" value="1"/>
</dbReference>
<comment type="caution">
    <text evidence="4">The sequence shown here is derived from an EMBL/GenBank/DDBJ whole genome shotgun (WGS) entry which is preliminary data.</text>
</comment>
<evidence type="ECO:0000313" key="5">
    <source>
        <dbReference type="Proteomes" id="UP000286134"/>
    </source>
</evidence>
<dbReference type="GO" id="GO:0003677">
    <property type="term" value="F:DNA binding"/>
    <property type="evidence" value="ECO:0007669"/>
    <property type="project" value="UniProtKB-KW"/>
</dbReference>
<protein>
    <submittedName>
        <fullName evidence="4">ARS-binding protein 1</fullName>
    </submittedName>
</protein>
<dbReference type="InterPro" id="IPR006600">
    <property type="entry name" value="HTH_CenpB_DNA-bd_dom"/>
</dbReference>
<evidence type="ECO:0000256" key="2">
    <source>
        <dbReference type="SAM" id="MobiDB-lite"/>
    </source>
</evidence>
<dbReference type="PROSITE" id="PS51253">
    <property type="entry name" value="HTH_CENPB"/>
    <property type="match status" value="1"/>
</dbReference>
<feature type="compositionally biased region" description="Polar residues" evidence="2">
    <location>
        <begin position="169"/>
        <end position="196"/>
    </location>
</feature>
<keyword evidence="5" id="KW-1185">Reference proteome</keyword>
<reference evidence="4 5" key="1">
    <citation type="journal article" date="2018" name="BMC Genomics">
        <title>Comparative genome analyses reveal sequence features reflecting distinct modes of host-adaptation between dicot and monocot powdery mildew.</title>
        <authorList>
            <person name="Wu Y."/>
            <person name="Ma X."/>
            <person name="Pan Z."/>
            <person name="Kale S.D."/>
            <person name="Song Y."/>
            <person name="King H."/>
            <person name="Zhang Q."/>
            <person name="Presley C."/>
            <person name="Deng X."/>
            <person name="Wei C.I."/>
            <person name="Xiao S."/>
        </authorList>
    </citation>
    <scope>NUCLEOTIDE SEQUENCE [LARGE SCALE GENOMIC DNA]</scope>
    <source>
        <strain evidence="4">UMSG2</strain>
    </source>
</reference>
<accession>A0A420I2A3</accession>
<dbReference type="EMBL" id="MCFK01002315">
    <property type="protein sequence ID" value="RKF63810.1"/>
    <property type="molecule type" value="Genomic_DNA"/>
</dbReference>
<evidence type="ECO:0000313" key="4">
    <source>
        <dbReference type="EMBL" id="RKF63810.1"/>
    </source>
</evidence>
<organism evidence="4 5">
    <name type="scientific">Erysiphe neolycopersici</name>
    <dbReference type="NCBI Taxonomy" id="212602"/>
    <lineage>
        <taxon>Eukaryota</taxon>
        <taxon>Fungi</taxon>
        <taxon>Dikarya</taxon>
        <taxon>Ascomycota</taxon>
        <taxon>Pezizomycotina</taxon>
        <taxon>Leotiomycetes</taxon>
        <taxon>Erysiphales</taxon>
        <taxon>Erysiphaceae</taxon>
        <taxon>Erysiphe</taxon>
    </lineage>
</organism>
<dbReference type="SUPFAM" id="SSF46689">
    <property type="entry name" value="Homeodomain-like"/>
    <property type="match status" value="2"/>
</dbReference>
<sequence>MARKSILEHERKELRIWYLQQQPRPSHRECIAWFEEKFHQKLTQGTISKSLSNRYSHLDDHNACSTSQNSCRTRTSRWPILEKLLFEWQKSLEAQQDGADEVNNDILIAKATEIWSQIPEYRDQPQPLFSSGWLANYKARYFSKTRQQDLLRHRHRHRHQLYQRQYYDNETSQLSSGNQEILRSDTSNLPTDETTRNLPNLSLDSSCISQAQEIRIPTPHEALKGLQTYLMFKAYQEDSKPIELRNIILQEQQLQLLIENTSKQSTLDSWLVS</sequence>
<dbReference type="Gene3D" id="1.10.10.60">
    <property type="entry name" value="Homeodomain-like"/>
    <property type="match status" value="2"/>
</dbReference>